<dbReference type="GO" id="GO:0006260">
    <property type="term" value="P:DNA replication"/>
    <property type="evidence" value="ECO:0007669"/>
    <property type="project" value="InterPro"/>
</dbReference>
<sequence>MKEYLKAINQSKEPLMDSEDEMWEKKYSPFISNRCLYPFSDTILLVNEMNIYNGLDNKLQFQFLLNSIRSRKRFAPWLKTSKIKNLETIKKYFGYSDQRAKEVLNVLKDEDISYMETKLEKGGK</sequence>
<dbReference type="InterPro" id="IPR031868">
    <property type="entry name" value="Phage_clamp_gp62"/>
</dbReference>
<gene>
    <name evidence="1" type="ORF">METZ01_LOCUS245429</name>
</gene>
<reference evidence="1" key="1">
    <citation type="submission" date="2018-05" db="EMBL/GenBank/DDBJ databases">
        <authorList>
            <person name="Lanie J.A."/>
            <person name="Ng W.-L."/>
            <person name="Kazmierczak K.M."/>
            <person name="Andrzejewski T.M."/>
            <person name="Davidsen T.M."/>
            <person name="Wayne K.J."/>
            <person name="Tettelin H."/>
            <person name="Glass J.I."/>
            <person name="Rusch D."/>
            <person name="Podicherti R."/>
            <person name="Tsui H.-C.T."/>
            <person name="Winkler M.E."/>
        </authorList>
    </citation>
    <scope>NUCLEOTIDE SEQUENCE</scope>
</reference>
<dbReference type="Pfam" id="PF16790">
    <property type="entry name" value="Phage_clamp_A"/>
    <property type="match status" value="1"/>
</dbReference>
<organism evidence="1">
    <name type="scientific">marine metagenome</name>
    <dbReference type="NCBI Taxonomy" id="408172"/>
    <lineage>
        <taxon>unclassified sequences</taxon>
        <taxon>metagenomes</taxon>
        <taxon>ecological metagenomes</taxon>
    </lineage>
</organism>
<accession>A0A382HZM5</accession>
<dbReference type="GO" id="GO:0003677">
    <property type="term" value="F:DNA binding"/>
    <property type="evidence" value="ECO:0007669"/>
    <property type="project" value="InterPro"/>
</dbReference>
<dbReference type="AlphaFoldDB" id="A0A382HZM5"/>
<dbReference type="EMBL" id="UINC01064170">
    <property type="protein sequence ID" value="SVB92575.1"/>
    <property type="molecule type" value="Genomic_DNA"/>
</dbReference>
<name>A0A382HZM5_9ZZZZ</name>
<evidence type="ECO:0000313" key="1">
    <source>
        <dbReference type="EMBL" id="SVB92575.1"/>
    </source>
</evidence>
<evidence type="ECO:0008006" key="2">
    <source>
        <dbReference type="Google" id="ProtNLM"/>
    </source>
</evidence>
<dbReference type="Gene3D" id="1.20.272.50">
    <property type="entry name" value="Bacteriophage clamp loader A subunit, A' domain"/>
    <property type="match status" value="1"/>
</dbReference>
<protein>
    <recommendedName>
        <fullName evidence="2">DNA polymerase</fullName>
    </recommendedName>
</protein>
<proteinExistence type="predicted"/>